<evidence type="ECO:0000313" key="1">
    <source>
        <dbReference type="EMBL" id="KAG8227148.1"/>
    </source>
</evidence>
<sequence length="96" mass="10723">MCNGGMVRRVIQLPVPDTSMLVASADGYLRRWIFPNCVASIDGKHIRVKCPSNSGSIFYNYKGLADANYTFLVIEVGAYSNNQMVGYFQIVFFTIT</sequence>
<dbReference type="Proteomes" id="UP000792457">
    <property type="component" value="Unassembled WGS sequence"/>
</dbReference>
<evidence type="ECO:0008006" key="3">
    <source>
        <dbReference type="Google" id="ProtNLM"/>
    </source>
</evidence>
<reference evidence="1" key="1">
    <citation type="submission" date="2013-04" db="EMBL/GenBank/DDBJ databases">
        <authorList>
            <person name="Qu J."/>
            <person name="Murali S.C."/>
            <person name="Bandaranaike D."/>
            <person name="Bellair M."/>
            <person name="Blankenburg K."/>
            <person name="Chao H."/>
            <person name="Dinh H."/>
            <person name="Doddapaneni H."/>
            <person name="Downs B."/>
            <person name="Dugan-Rocha S."/>
            <person name="Elkadiri S."/>
            <person name="Gnanaolivu R.D."/>
            <person name="Hernandez B."/>
            <person name="Javaid M."/>
            <person name="Jayaseelan J.C."/>
            <person name="Lee S."/>
            <person name="Li M."/>
            <person name="Ming W."/>
            <person name="Munidasa M."/>
            <person name="Muniz J."/>
            <person name="Nguyen L."/>
            <person name="Ongeri F."/>
            <person name="Osuji N."/>
            <person name="Pu L.-L."/>
            <person name="Puazo M."/>
            <person name="Qu C."/>
            <person name="Quiroz J."/>
            <person name="Raj R."/>
            <person name="Weissenberger G."/>
            <person name="Xin Y."/>
            <person name="Zou X."/>
            <person name="Han Y."/>
            <person name="Richards S."/>
            <person name="Worley K."/>
            <person name="Muzny D."/>
            <person name="Gibbs R."/>
        </authorList>
    </citation>
    <scope>NUCLEOTIDE SEQUENCE</scope>
    <source>
        <strain evidence="1">Sampled in the wild</strain>
    </source>
</reference>
<accession>A0A8K0NZG6</accession>
<comment type="caution">
    <text evidence="1">The sequence shown here is derived from an EMBL/GenBank/DDBJ whole genome shotgun (WGS) entry which is preliminary data.</text>
</comment>
<dbReference type="EMBL" id="KZ308312">
    <property type="protein sequence ID" value="KAG8227148.1"/>
    <property type="molecule type" value="Genomic_DNA"/>
</dbReference>
<dbReference type="AlphaFoldDB" id="A0A8K0NZG6"/>
<proteinExistence type="predicted"/>
<organism evidence="1 2">
    <name type="scientific">Ladona fulva</name>
    <name type="common">Scarce chaser dragonfly</name>
    <name type="synonym">Libellula fulva</name>
    <dbReference type="NCBI Taxonomy" id="123851"/>
    <lineage>
        <taxon>Eukaryota</taxon>
        <taxon>Metazoa</taxon>
        <taxon>Ecdysozoa</taxon>
        <taxon>Arthropoda</taxon>
        <taxon>Hexapoda</taxon>
        <taxon>Insecta</taxon>
        <taxon>Pterygota</taxon>
        <taxon>Palaeoptera</taxon>
        <taxon>Odonata</taxon>
        <taxon>Epiprocta</taxon>
        <taxon>Anisoptera</taxon>
        <taxon>Libelluloidea</taxon>
        <taxon>Libellulidae</taxon>
        <taxon>Ladona</taxon>
    </lineage>
</organism>
<keyword evidence="2" id="KW-1185">Reference proteome</keyword>
<protein>
    <recommendedName>
        <fullName evidence="3">DDE Tnp4 domain-containing protein</fullName>
    </recommendedName>
</protein>
<reference evidence="1" key="2">
    <citation type="submission" date="2017-10" db="EMBL/GenBank/DDBJ databases">
        <title>Ladona fulva Genome sequencing and assembly.</title>
        <authorList>
            <person name="Murali S."/>
            <person name="Richards S."/>
            <person name="Bandaranaike D."/>
            <person name="Bellair M."/>
            <person name="Blankenburg K."/>
            <person name="Chao H."/>
            <person name="Dinh H."/>
            <person name="Doddapaneni H."/>
            <person name="Dugan-Rocha S."/>
            <person name="Elkadiri S."/>
            <person name="Gnanaolivu R."/>
            <person name="Hernandez B."/>
            <person name="Skinner E."/>
            <person name="Javaid M."/>
            <person name="Lee S."/>
            <person name="Li M."/>
            <person name="Ming W."/>
            <person name="Munidasa M."/>
            <person name="Muniz J."/>
            <person name="Nguyen L."/>
            <person name="Hughes D."/>
            <person name="Osuji N."/>
            <person name="Pu L.-L."/>
            <person name="Puazo M."/>
            <person name="Qu C."/>
            <person name="Quiroz J."/>
            <person name="Raj R."/>
            <person name="Weissenberger G."/>
            <person name="Xin Y."/>
            <person name="Zou X."/>
            <person name="Han Y."/>
            <person name="Worley K."/>
            <person name="Muzny D."/>
            <person name="Gibbs R."/>
        </authorList>
    </citation>
    <scope>NUCLEOTIDE SEQUENCE</scope>
    <source>
        <strain evidence="1">Sampled in the wild</strain>
    </source>
</reference>
<name>A0A8K0NZG6_LADFU</name>
<evidence type="ECO:0000313" key="2">
    <source>
        <dbReference type="Proteomes" id="UP000792457"/>
    </source>
</evidence>
<dbReference type="OrthoDB" id="6627079at2759"/>
<gene>
    <name evidence="1" type="ORF">J437_LFUL001692</name>
</gene>